<proteinExistence type="predicted"/>
<dbReference type="HOGENOM" id="CLU_3364577_0_0_7"/>
<dbReference type="EMBL" id="CP001649">
    <property type="protein sequence ID" value="ACS78847.1"/>
    <property type="molecule type" value="Genomic_DNA"/>
</dbReference>
<feature type="compositionally biased region" description="Polar residues" evidence="1">
    <location>
        <begin position="1"/>
        <end position="10"/>
    </location>
</feature>
<evidence type="ECO:0000313" key="2">
    <source>
        <dbReference type="EMBL" id="ACS78847.1"/>
    </source>
</evidence>
<dbReference type="Proteomes" id="UP000002601">
    <property type="component" value="Chromosome"/>
</dbReference>
<accession>C6BZ23</accession>
<protein>
    <submittedName>
        <fullName evidence="2">Uncharacterized protein</fullName>
    </submittedName>
</protein>
<dbReference type="KEGG" id="dsa:Desal_0781"/>
<feature type="region of interest" description="Disordered" evidence="1">
    <location>
        <begin position="1"/>
        <end position="35"/>
    </location>
</feature>
<gene>
    <name evidence="2" type="ordered locus">Desal_0781</name>
</gene>
<dbReference type="AlphaFoldDB" id="C6BZ23"/>
<name>C6BZ23_MARSD</name>
<keyword evidence="3" id="KW-1185">Reference proteome</keyword>
<sequence>MNKLSKQTVMTKRKRKLAVATNGQTESKLETAGRN</sequence>
<evidence type="ECO:0000256" key="1">
    <source>
        <dbReference type="SAM" id="MobiDB-lite"/>
    </source>
</evidence>
<organism evidence="2 3">
    <name type="scientific">Maridesulfovibrio salexigens (strain ATCC 14822 / DSM 2638 / NCIMB 8403 / VKM B-1763)</name>
    <name type="common">Desulfovibrio salexigens</name>
    <dbReference type="NCBI Taxonomy" id="526222"/>
    <lineage>
        <taxon>Bacteria</taxon>
        <taxon>Pseudomonadati</taxon>
        <taxon>Thermodesulfobacteriota</taxon>
        <taxon>Desulfovibrionia</taxon>
        <taxon>Desulfovibrionales</taxon>
        <taxon>Desulfovibrionaceae</taxon>
        <taxon>Maridesulfovibrio</taxon>
    </lineage>
</organism>
<dbReference type="STRING" id="526222.Desal_0781"/>
<evidence type="ECO:0000313" key="3">
    <source>
        <dbReference type="Proteomes" id="UP000002601"/>
    </source>
</evidence>
<reference evidence="2 3" key="1">
    <citation type="submission" date="2009-06" db="EMBL/GenBank/DDBJ databases">
        <title>Complete sequence of Desulfovibrio salexigens DSM 2638.</title>
        <authorList>
            <consortium name="US DOE Joint Genome Institute"/>
            <person name="Lucas S."/>
            <person name="Copeland A."/>
            <person name="Lapidus A."/>
            <person name="Glavina del Rio T."/>
            <person name="Tice H."/>
            <person name="Bruce D."/>
            <person name="Goodwin L."/>
            <person name="Pitluck S."/>
            <person name="Munk A.C."/>
            <person name="Brettin T."/>
            <person name="Detter J.C."/>
            <person name="Han C."/>
            <person name="Tapia R."/>
            <person name="Larimer F."/>
            <person name="Land M."/>
            <person name="Hauser L."/>
            <person name="Kyrpides N."/>
            <person name="Anderson I."/>
            <person name="Wall J.D."/>
            <person name="Arkin A.P."/>
            <person name="Dehal P."/>
            <person name="Chivian D."/>
            <person name="Giles B."/>
            <person name="Hazen T.C."/>
        </authorList>
    </citation>
    <scope>NUCLEOTIDE SEQUENCE [LARGE SCALE GENOMIC DNA]</scope>
    <source>
        <strain evidence="3">ATCC 14822 / DSM 2638 / NCIMB 8403 / VKM B-1763</strain>
    </source>
</reference>